<reference evidence="1" key="1">
    <citation type="journal article" date="2021" name="New Phytol.">
        <title>Evolutionary innovations through gain and loss of genes in the ectomycorrhizal Boletales.</title>
        <authorList>
            <person name="Wu G."/>
            <person name="Miyauchi S."/>
            <person name="Morin E."/>
            <person name="Kuo A."/>
            <person name="Drula E."/>
            <person name="Varga T."/>
            <person name="Kohler A."/>
            <person name="Feng B."/>
            <person name="Cao Y."/>
            <person name="Lipzen A."/>
            <person name="Daum C."/>
            <person name="Hundley H."/>
            <person name="Pangilinan J."/>
            <person name="Johnson J."/>
            <person name="Barry K."/>
            <person name="LaButti K."/>
            <person name="Ng V."/>
            <person name="Ahrendt S."/>
            <person name="Min B."/>
            <person name="Choi I.G."/>
            <person name="Park H."/>
            <person name="Plett J.M."/>
            <person name="Magnuson J."/>
            <person name="Spatafora J.W."/>
            <person name="Nagy L.G."/>
            <person name="Henrissat B."/>
            <person name="Grigoriev I.V."/>
            <person name="Yang Z.L."/>
            <person name="Xu J."/>
            <person name="Martin F.M."/>
        </authorList>
    </citation>
    <scope>NUCLEOTIDE SEQUENCE</scope>
    <source>
        <strain evidence="1">KUC20120723A-06</strain>
    </source>
</reference>
<proteinExistence type="predicted"/>
<accession>A0ACB8AVB2</accession>
<comment type="caution">
    <text evidence="1">The sequence shown here is derived from an EMBL/GenBank/DDBJ whole genome shotgun (WGS) entry which is preliminary data.</text>
</comment>
<sequence length="78" mass="8590">PMDIARTMNMNDANGGEGLLRGLVPNVPLSCGGVHTEASLFVREHVPFDLLLGRSWQRGNYVSIDEGQDGMYLLFKDP</sequence>
<evidence type="ECO:0000313" key="2">
    <source>
        <dbReference type="Proteomes" id="UP000790709"/>
    </source>
</evidence>
<name>A0ACB8AVB2_9AGAM</name>
<feature type="non-terminal residue" evidence="1">
    <location>
        <position position="1"/>
    </location>
</feature>
<gene>
    <name evidence="1" type="ORF">BV22DRAFT_981817</name>
</gene>
<dbReference type="Proteomes" id="UP000790709">
    <property type="component" value="Unassembled WGS sequence"/>
</dbReference>
<protein>
    <submittedName>
        <fullName evidence="1">Uncharacterized protein</fullName>
    </submittedName>
</protein>
<evidence type="ECO:0000313" key="1">
    <source>
        <dbReference type="EMBL" id="KAH7917430.1"/>
    </source>
</evidence>
<feature type="non-terminal residue" evidence="1">
    <location>
        <position position="78"/>
    </location>
</feature>
<organism evidence="1 2">
    <name type="scientific">Leucogyrophana mollusca</name>
    <dbReference type="NCBI Taxonomy" id="85980"/>
    <lineage>
        <taxon>Eukaryota</taxon>
        <taxon>Fungi</taxon>
        <taxon>Dikarya</taxon>
        <taxon>Basidiomycota</taxon>
        <taxon>Agaricomycotina</taxon>
        <taxon>Agaricomycetes</taxon>
        <taxon>Agaricomycetidae</taxon>
        <taxon>Boletales</taxon>
        <taxon>Boletales incertae sedis</taxon>
        <taxon>Leucogyrophana</taxon>
    </lineage>
</organism>
<dbReference type="EMBL" id="MU267067">
    <property type="protein sequence ID" value="KAH7917430.1"/>
    <property type="molecule type" value="Genomic_DNA"/>
</dbReference>
<keyword evidence="2" id="KW-1185">Reference proteome</keyword>